<keyword evidence="9" id="KW-1185">Reference proteome</keyword>
<dbReference type="Pfam" id="PF22698">
    <property type="entry name" value="Semialdhyde_dhC_1"/>
    <property type="match status" value="1"/>
</dbReference>
<keyword evidence="5 6" id="KW-0560">Oxidoreductase</keyword>
<dbReference type="Gene3D" id="3.30.360.10">
    <property type="entry name" value="Dihydrodipicolinate Reductase, domain 2"/>
    <property type="match status" value="1"/>
</dbReference>
<keyword evidence="3 6" id="KW-0028">Amino-acid biosynthesis</keyword>
<dbReference type="GO" id="GO:0006526">
    <property type="term" value="P:L-arginine biosynthetic process"/>
    <property type="evidence" value="ECO:0007669"/>
    <property type="project" value="UniProtKB-UniRule"/>
</dbReference>
<evidence type="ECO:0000256" key="1">
    <source>
        <dbReference type="ARBA" id="ARBA00022490"/>
    </source>
</evidence>
<evidence type="ECO:0000256" key="6">
    <source>
        <dbReference type="HAMAP-Rule" id="MF_01110"/>
    </source>
</evidence>
<name>A0A5B8FYQ3_9RHOB</name>
<dbReference type="HAMAP" id="MF_01110">
    <property type="entry name" value="ArgC_type2"/>
    <property type="match status" value="1"/>
</dbReference>
<dbReference type="SUPFAM" id="SSF51735">
    <property type="entry name" value="NAD(P)-binding Rossmann-fold domains"/>
    <property type="match status" value="1"/>
</dbReference>
<dbReference type="InterPro" id="IPR000534">
    <property type="entry name" value="Semialdehyde_DH_NAD-bd"/>
</dbReference>
<evidence type="ECO:0000313" key="8">
    <source>
        <dbReference type="EMBL" id="QDL92510.1"/>
    </source>
</evidence>
<dbReference type="EC" id="1.2.1.38" evidence="6"/>
<comment type="similarity">
    <text evidence="6">Belongs to the NAGSA dehydrogenase family. Type 2 subfamily.</text>
</comment>
<comment type="pathway">
    <text evidence="6">Amino-acid biosynthesis; L-arginine biosynthesis; N(2)-acetyl-L-ornithine from L-glutamate: step 3/4.</text>
</comment>
<dbReference type="UniPathway" id="UPA00068">
    <property type="reaction ID" value="UER00108"/>
</dbReference>
<dbReference type="KEGG" id="ppru:FDP22_12400"/>
<keyword evidence="4 6" id="KW-0521">NADP</keyword>
<reference evidence="8 9" key="1">
    <citation type="submission" date="2019-06" db="EMBL/GenBank/DDBJ databases">
        <title>Genome sequence of Rhodobacteraceae bacterium D4M1.</title>
        <authorList>
            <person name="Cao J."/>
        </authorList>
    </citation>
    <scope>NUCLEOTIDE SEQUENCE [LARGE SCALE GENOMIC DNA]</scope>
    <source>
        <strain evidence="8 9">D4M1</strain>
    </source>
</reference>
<dbReference type="InterPro" id="IPR050085">
    <property type="entry name" value="AGPR"/>
</dbReference>
<evidence type="ECO:0000256" key="3">
    <source>
        <dbReference type="ARBA" id="ARBA00022605"/>
    </source>
</evidence>
<dbReference type="GO" id="GO:0003942">
    <property type="term" value="F:N-acetyl-gamma-glutamyl-phosphate reductase activity"/>
    <property type="evidence" value="ECO:0007669"/>
    <property type="project" value="UniProtKB-UniRule"/>
</dbReference>
<dbReference type="RefSeq" id="WP_138578859.1">
    <property type="nucleotide sequence ID" value="NZ_CP040818.1"/>
</dbReference>
<dbReference type="SMART" id="SM00859">
    <property type="entry name" value="Semialdhyde_dh"/>
    <property type="match status" value="1"/>
</dbReference>
<accession>A0A5B8FYQ3</accession>
<comment type="subcellular location">
    <subcellularLocation>
        <location evidence="6">Cytoplasm</location>
    </subcellularLocation>
</comment>
<evidence type="ECO:0000256" key="2">
    <source>
        <dbReference type="ARBA" id="ARBA00022571"/>
    </source>
</evidence>
<dbReference type="AlphaFoldDB" id="A0A5B8FYQ3"/>
<protein>
    <recommendedName>
        <fullName evidence="6">N-acetyl-gamma-glutamyl-phosphate reductase</fullName>
        <shortName evidence="6">AGPR</shortName>
        <ecNumber evidence="6">1.2.1.38</ecNumber>
    </recommendedName>
    <alternativeName>
        <fullName evidence="6">N-acetyl-glutamate semialdehyde dehydrogenase</fullName>
        <shortName evidence="6">NAGSA dehydrogenase</shortName>
    </alternativeName>
</protein>
<dbReference type="PANTHER" id="PTHR32338:SF10">
    <property type="entry name" value="N-ACETYL-GAMMA-GLUTAMYL-PHOSPHATE REDUCTASE, CHLOROPLASTIC-RELATED"/>
    <property type="match status" value="1"/>
</dbReference>
<proteinExistence type="inferred from homology"/>
<feature type="active site" evidence="6">
    <location>
        <position position="116"/>
    </location>
</feature>
<feature type="domain" description="Semialdehyde dehydrogenase NAD-binding" evidence="7">
    <location>
        <begin position="4"/>
        <end position="105"/>
    </location>
</feature>
<dbReference type="InterPro" id="IPR010136">
    <property type="entry name" value="AGPR_type-2"/>
</dbReference>
<dbReference type="CDD" id="cd23935">
    <property type="entry name" value="AGPR_2_C"/>
    <property type="match status" value="1"/>
</dbReference>
<evidence type="ECO:0000256" key="4">
    <source>
        <dbReference type="ARBA" id="ARBA00022857"/>
    </source>
</evidence>
<organism evidence="8 9">
    <name type="scientific">Paroceanicella profunda</name>
    <dbReference type="NCBI Taxonomy" id="2579971"/>
    <lineage>
        <taxon>Bacteria</taxon>
        <taxon>Pseudomonadati</taxon>
        <taxon>Pseudomonadota</taxon>
        <taxon>Alphaproteobacteria</taxon>
        <taxon>Rhodobacterales</taxon>
        <taxon>Paracoccaceae</taxon>
        <taxon>Paroceanicella</taxon>
    </lineage>
</organism>
<dbReference type="PANTHER" id="PTHR32338">
    <property type="entry name" value="N-ACETYL-GAMMA-GLUTAMYL-PHOSPHATE REDUCTASE, CHLOROPLASTIC-RELATED-RELATED"/>
    <property type="match status" value="1"/>
</dbReference>
<dbReference type="Gene3D" id="3.40.50.720">
    <property type="entry name" value="NAD(P)-binding Rossmann-like Domain"/>
    <property type="match status" value="1"/>
</dbReference>
<dbReference type="NCBIfam" id="TIGR01851">
    <property type="entry name" value="argC_other"/>
    <property type="match status" value="1"/>
</dbReference>
<dbReference type="InterPro" id="IPR058924">
    <property type="entry name" value="AGPR_dimerisation_dom"/>
</dbReference>
<keyword evidence="1 6" id="KW-0963">Cytoplasm</keyword>
<comment type="function">
    <text evidence="6">Catalyzes the NADPH-dependent reduction of N-acetyl-5-glutamyl phosphate to yield N-acetyl-L-glutamate 5-semialdehyde.</text>
</comment>
<gene>
    <name evidence="6 8" type="primary">argC</name>
    <name evidence="8" type="ORF">FDP22_12400</name>
</gene>
<sequence>MAWNVFIDGEAGTTGLQIRERLEARADIALIQLADDARKDTAARLEAFAAADVAILCLPDAAVLDIVPRLAGTDTRLIDASTAHRVAPDWVFGFPELTAGARAAVAGAERVSNPGCYASGAIALLHPLVSRGLVAADAPLSINAVSGYTGGGKAMVSEFEAPSHPHSFAYAMGQRHKHIPEIMQYGGLTRRPIFAPSVGDFAQGMVVQVPLHLGNGLTIARLTAAYAEHYDGARFVRVLPASAYEGRIDAERTTGTNRMEISVHGDDETGCAVLVAVLDNLGKGASGAAVQNLNLMLGIDEGTGLTA</sequence>
<dbReference type="InterPro" id="IPR036291">
    <property type="entry name" value="NAD(P)-bd_dom_sf"/>
</dbReference>
<evidence type="ECO:0000259" key="7">
    <source>
        <dbReference type="SMART" id="SM00859"/>
    </source>
</evidence>
<dbReference type="EMBL" id="CP040818">
    <property type="protein sequence ID" value="QDL92510.1"/>
    <property type="molecule type" value="Genomic_DNA"/>
</dbReference>
<dbReference type="GO" id="GO:0051287">
    <property type="term" value="F:NAD binding"/>
    <property type="evidence" value="ECO:0007669"/>
    <property type="project" value="InterPro"/>
</dbReference>
<dbReference type="Proteomes" id="UP000305888">
    <property type="component" value="Chromosome"/>
</dbReference>
<dbReference type="OrthoDB" id="9801289at2"/>
<keyword evidence="2 6" id="KW-0055">Arginine biosynthesis</keyword>
<evidence type="ECO:0000313" key="9">
    <source>
        <dbReference type="Proteomes" id="UP000305888"/>
    </source>
</evidence>
<comment type="catalytic activity">
    <reaction evidence="6">
        <text>N-acetyl-L-glutamate 5-semialdehyde + phosphate + NADP(+) = N-acetyl-L-glutamyl 5-phosphate + NADPH + H(+)</text>
        <dbReference type="Rhea" id="RHEA:21588"/>
        <dbReference type="ChEBI" id="CHEBI:15378"/>
        <dbReference type="ChEBI" id="CHEBI:29123"/>
        <dbReference type="ChEBI" id="CHEBI:43474"/>
        <dbReference type="ChEBI" id="CHEBI:57783"/>
        <dbReference type="ChEBI" id="CHEBI:57936"/>
        <dbReference type="ChEBI" id="CHEBI:58349"/>
        <dbReference type="EC" id="1.2.1.38"/>
    </reaction>
</comment>
<dbReference type="Pfam" id="PF01118">
    <property type="entry name" value="Semialdhyde_dh"/>
    <property type="match status" value="1"/>
</dbReference>
<evidence type="ECO:0000256" key="5">
    <source>
        <dbReference type="ARBA" id="ARBA00023002"/>
    </source>
</evidence>
<dbReference type="SUPFAM" id="SSF55347">
    <property type="entry name" value="Glyceraldehyde-3-phosphate dehydrogenase-like, C-terminal domain"/>
    <property type="match status" value="1"/>
</dbReference>
<dbReference type="GO" id="GO:0005737">
    <property type="term" value="C:cytoplasm"/>
    <property type="evidence" value="ECO:0007669"/>
    <property type="project" value="UniProtKB-SubCell"/>
</dbReference>